<dbReference type="AlphaFoldDB" id="G2WXT5"/>
<dbReference type="Pfam" id="PF05042">
    <property type="entry name" value="Caleosin"/>
    <property type="match status" value="1"/>
</dbReference>
<sequence length="256" mass="29662">MASQKDGARLDDDRTTVKHAQNKIVTSIDEVPVTVERKPFIQPEENQRLLHAGTARANLAPTYDQPKGTTDNNWAMDHRHQTVLQQHVEFFDQDRDGVIWPMDTFRGFHRLGFHLLLSLLAVFIIHANFSYPTVSSWLPDPLFRLYVGNIHKAKHGSDSGTYDTEGRFVPQKFEDMFAKYSKGENRESLTLWDVWDLHKGQRLLADPIGWGGNVFEWVATYIMLWPDDGKMRKEDIRGIYDGSLFYKIAEQREKNL</sequence>
<proteinExistence type="inferred from homology"/>
<dbReference type="RefSeq" id="XP_009651365.1">
    <property type="nucleotide sequence ID" value="XM_009653070.1"/>
</dbReference>
<name>G2WXT5_VERDV</name>
<feature type="transmembrane region" description="Helical" evidence="2">
    <location>
        <begin position="111"/>
        <end position="131"/>
    </location>
</feature>
<organism evidence="3 4">
    <name type="scientific">Verticillium dahliae (strain VdLs.17 / ATCC MYA-4575 / FGSC 10137)</name>
    <name type="common">Verticillium wilt</name>
    <dbReference type="NCBI Taxonomy" id="498257"/>
    <lineage>
        <taxon>Eukaryota</taxon>
        <taxon>Fungi</taxon>
        <taxon>Dikarya</taxon>
        <taxon>Ascomycota</taxon>
        <taxon>Pezizomycotina</taxon>
        <taxon>Sordariomycetes</taxon>
        <taxon>Hypocreomycetidae</taxon>
        <taxon>Glomerellales</taxon>
        <taxon>Plectosphaerellaceae</taxon>
        <taxon>Verticillium</taxon>
    </lineage>
</organism>
<accession>G2WXT5</accession>
<dbReference type="EMBL" id="DS572698">
    <property type="protein sequence ID" value="EGY20893.1"/>
    <property type="molecule type" value="Genomic_DNA"/>
</dbReference>
<keyword evidence="2" id="KW-0472">Membrane</keyword>
<dbReference type="Proteomes" id="UP000001611">
    <property type="component" value="Chromosome 3"/>
</dbReference>
<dbReference type="PANTHER" id="PTHR31495:SF0">
    <property type="entry name" value="BINDING PROTEIN CALEOSIN, PUTATIVE (AFU_ORTHOLOGUE AFUA_5G13750)-RELATED"/>
    <property type="match status" value="1"/>
</dbReference>
<dbReference type="OMA" id="WGGAFFE"/>
<comment type="similarity">
    <text evidence="1">Belongs to the caleosin family.</text>
</comment>
<keyword evidence="2" id="KW-1133">Transmembrane helix</keyword>
<dbReference type="STRING" id="498257.G2WXT5"/>
<dbReference type="HOGENOM" id="CLU_062049_0_0_1"/>
<dbReference type="GO" id="GO:0004497">
    <property type="term" value="F:monooxygenase activity"/>
    <property type="evidence" value="ECO:0007669"/>
    <property type="project" value="TreeGrafter"/>
</dbReference>
<dbReference type="GO" id="GO:0005509">
    <property type="term" value="F:calcium ion binding"/>
    <property type="evidence" value="ECO:0007669"/>
    <property type="project" value="TreeGrafter"/>
</dbReference>
<dbReference type="PANTHER" id="PTHR31495">
    <property type="entry name" value="PEROXYGENASE 3-RELATED"/>
    <property type="match status" value="1"/>
</dbReference>
<protein>
    <submittedName>
        <fullName evidence="3">Caleosin domain-containing protein</fullName>
    </submittedName>
</protein>
<dbReference type="OrthoDB" id="640742at2759"/>
<evidence type="ECO:0000256" key="2">
    <source>
        <dbReference type="SAM" id="Phobius"/>
    </source>
</evidence>
<evidence type="ECO:0000313" key="4">
    <source>
        <dbReference type="Proteomes" id="UP000001611"/>
    </source>
</evidence>
<evidence type="ECO:0000256" key="1">
    <source>
        <dbReference type="ARBA" id="ARBA00006765"/>
    </source>
</evidence>
<dbReference type="eggNOG" id="ENOG502QQD0">
    <property type="taxonomic scope" value="Eukaryota"/>
</dbReference>
<evidence type="ECO:0000313" key="3">
    <source>
        <dbReference type="EMBL" id="EGY20893.1"/>
    </source>
</evidence>
<gene>
    <name evidence="3" type="ORF">VDAG_02417</name>
</gene>
<dbReference type="InterPro" id="IPR007736">
    <property type="entry name" value="Caleosin-related"/>
</dbReference>
<keyword evidence="2" id="KW-0812">Transmembrane</keyword>
<keyword evidence="4" id="KW-1185">Reference proteome</keyword>
<reference evidence="3 4" key="1">
    <citation type="submission" date="2008-03" db="EMBL/GenBank/DDBJ databases">
        <title>The Genome Sequence of Verticillium dahliae VdLs.17.</title>
        <authorList>
            <consortium name="The Broad Institute Genome Sequencing Platform"/>
            <person name="Ma L.-J.J."/>
            <person name="Klosterman S.J."/>
            <person name="Subbarao K."/>
            <person name="Dobinson K."/>
            <person name="Veronese P."/>
            <person name="Kang S."/>
            <person name="Gold S.E."/>
            <person name="Young S."/>
            <person name="Jaffe D."/>
            <person name="Gnerre S."/>
            <person name="Berlin A."/>
            <person name="Heiman D."/>
            <person name="Hepburn T."/>
            <person name="Sykes S."/>
            <person name="Alvarado L."/>
            <person name="Kodira C.D."/>
            <person name="Lander E."/>
            <person name="Galagan J."/>
            <person name="Nusbaum C."/>
            <person name="Birren B."/>
        </authorList>
    </citation>
    <scope>NUCLEOTIDE SEQUENCE [LARGE SCALE GENOMIC DNA]</scope>
    <source>
        <strain evidence="4">VdLs.17 / ATCC MYA-4575 / FGSC 10137</strain>
    </source>
</reference>
<dbReference type="InParanoid" id="G2WXT5"/>
<dbReference type="GeneID" id="20703880"/>
<dbReference type="KEGG" id="vda:VDAG_02417"/>